<protein>
    <submittedName>
        <fullName evidence="3">Insulinase family protein</fullName>
    </submittedName>
</protein>
<dbReference type="Pfam" id="PF00675">
    <property type="entry name" value="Peptidase_M16"/>
    <property type="match status" value="1"/>
</dbReference>
<proteinExistence type="predicted"/>
<gene>
    <name evidence="3" type="ORF">M3M35_00395</name>
</gene>
<evidence type="ECO:0000313" key="3">
    <source>
        <dbReference type="EMBL" id="USS85169.1"/>
    </source>
</evidence>
<feature type="domain" description="Peptidase M16 C-terminal" evidence="2">
    <location>
        <begin position="176"/>
        <end position="347"/>
    </location>
</feature>
<dbReference type="Proteomes" id="UP001056707">
    <property type="component" value="Chromosome"/>
</dbReference>
<keyword evidence="4" id="KW-1185">Reference proteome</keyword>
<feature type="domain" description="Peptidase M16 N-terminal" evidence="1">
    <location>
        <begin position="29"/>
        <end position="168"/>
    </location>
</feature>
<dbReference type="Pfam" id="PF05193">
    <property type="entry name" value="Peptidase_M16_C"/>
    <property type="match status" value="1"/>
</dbReference>
<dbReference type="Gene3D" id="3.30.830.10">
    <property type="entry name" value="Metalloenzyme, LuxS/M16 peptidase-like"/>
    <property type="match status" value="2"/>
</dbReference>
<accession>A0ABY5BNB4</accession>
<dbReference type="PANTHER" id="PTHR11851">
    <property type="entry name" value="METALLOPROTEASE"/>
    <property type="match status" value="1"/>
</dbReference>
<dbReference type="RefSeq" id="WP_252750064.1">
    <property type="nucleotide sequence ID" value="NZ_CP097116.1"/>
</dbReference>
<evidence type="ECO:0000313" key="4">
    <source>
        <dbReference type="Proteomes" id="UP001056707"/>
    </source>
</evidence>
<dbReference type="InterPro" id="IPR011249">
    <property type="entry name" value="Metalloenz_LuxS/M16"/>
</dbReference>
<sequence>MQKQSYPKYQETVESTRLANGMQVIVNPKPQFNSTYAMLTVGFGSIDVRLSNRQLPAGIAHFMEHKLFEKQTYDESDRYAALGANDNAFTSFSQTSYLFTATSNVLANLRVLLDLVYRPYFSPEKIAKEQGIIGQEILMYQDDPNSRLYFDTIANLYSHSPLSADIAGDIQSIAQITEADLYATYRQYYQPANLTLTICGPVTLPELLPLFHDLPKGQSQPDELHRLQHQTKLAIQNSSVVPQTTTTLGVQTPKVAVGYRGPAPVVTGRAFAQQELAFGIFLQLLFSEDSDFYQQLYAEGILNDSFGFDFDLEAAYHFLILAEDTDNPDQFCERVTAVIETALQHPDQLATQFELVKNEELGERIAQMNSVPATANQLGDPVNGYTNLYDEIAIIANLDLATVVHTATQFFKPSRRTVNLIK</sequence>
<evidence type="ECO:0000259" key="2">
    <source>
        <dbReference type="Pfam" id="PF05193"/>
    </source>
</evidence>
<organism evidence="3 4">
    <name type="scientific">Fructilactobacillus myrtifloralis</name>
    <dbReference type="NCBI Taxonomy" id="2940301"/>
    <lineage>
        <taxon>Bacteria</taxon>
        <taxon>Bacillati</taxon>
        <taxon>Bacillota</taxon>
        <taxon>Bacilli</taxon>
        <taxon>Lactobacillales</taxon>
        <taxon>Lactobacillaceae</taxon>
        <taxon>Fructilactobacillus</taxon>
    </lineage>
</organism>
<reference evidence="3" key="1">
    <citation type="submission" date="2022-05" db="EMBL/GenBank/DDBJ databases">
        <authorList>
            <person name="Oliphant S.A."/>
            <person name="Watson-Haigh N.S."/>
            <person name="Sumby K.M."/>
            <person name="Gardner J.M."/>
            <person name="Jiranek V."/>
        </authorList>
    </citation>
    <scope>NUCLEOTIDE SEQUENCE</scope>
    <source>
        <strain evidence="3">KI16_H9</strain>
    </source>
</reference>
<dbReference type="InterPro" id="IPR050361">
    <property type="entry name" value="MPP/UQCRC_Complex"/>
</dbReference>
<dbReference type="InterPro" id="IPR011765">
    <property type="entry name" value="Pept_M16_N"/>
</dbReference>
<dbReference type="EMBL" id="CP097116">
    <property type="protein sequence ID" value="USS85169.1"/>
    <property type="molecule type" value="Genomic_DNA"/>
</dbReference>
<dbReference type="PANTHER" id="PTHR11851:SF134">
    <property type="entry name" value="ZINC-DEPENDENT PROTEASE"/>
    <property type="match status" value="1"/>
</dbReference>
<name>A0ABY5BNB4_9LACO</name>
<dbReference type="NCBIfam" id="NF047421">
    <property type="entry name" value="YfmH_fam"/>
    <property type="match status" value="1"/>
</dbReference>
<evidence type="ECO:0000259" key="1">
    <source>
        <dbReference type="Pfam" id="PF00675"/>
    </source>
</evidence>
<dbReference type="InterPro" id="IPR007863">
    <property type="entry name" value="Peptidase_M16_C"/>
</dbReference>
<dbReference type="SUPFAM" id="SSF63411">
    <property type="entry name" value="LuxS/MPP-like metallohydrolase"/>
    <property type="match status" value="2"/>
</dbReference>